<dbReference type="InterPro" id="IPR055414">
    <property type="entry name" value="LRR_R13L4/SHOC2-like"/>
</dbReference>
<organism evidence="10 11">
    <name type="scientific">Erythranthe guttata</name>
    <name type="common">Yellow monkey flower</name>
    <name type="synonym">Mimulus guttatus</name>
    <dbReference type="NCBI Taxonomy" id="4155"/>
    <lineage>
        <taxon>Eukaryota</taxon>
        <taxon>Viridiplantae</taxon>
        <taxon>Streptophyta</taxon>
        <taxon>Embryophyta</taxon>
        <taxon>Tracheophyta</taxon>
        <taxon>Spermatophyta</taxon>
        <taxon>Magnoliopsida</taxon>
        <taxon>eudicotyledons</taxon>
        <taxon>Gunneridae</taxon>
        <taxon>Pentapetalae</taxon>
        <taxon>asterids</taxon>
        <taxon>lamiids</taxon>
        <taxon>Lamiales</taxon>
        <taxon>Phrymaceae</taxon>
        <taxon>Erythranthe</taxon>
    </lineage>
</organism>
<dbReference type="InterPro" id="IPR032675">
    <property type="entry name" value="LRR_dom_sf"/>
</dbReference>
<evidence type="ECO:0000313" key="11">
    <source>
        <dbReference type="Proteomes" id="UP000030748"/>
    </source>
</evidence>
<dbReference type="EMBL" id="KI632162">
    <property type="protein sequence ID" value="EYU23329.1"/>
    <property type="molecule type" value="Genomic_DNA"/>
</dbReference>
<dbReference type="AlphaFoldDB" id="A0A022Q6S8"/>
<sequence length="370" mass="41987">MQSKSSQICDDSYLLANLNVARTVFWPSVRKLDLGNNNYYLIVEDLSWASNLSFLEHLDLSEVNLSGTKYDRSLVKVLGKLPRLLVLKLSLTELDNTNLPHDCLNFTLLSKVQYLDLSANSFGGEFPCFLRNMASLKFLDLSYNKYNSFDHNPRFLLPNNIAHVDLDSNNLYHDTDWISNFMWDKCHLRSLQLGGNQLHGDLSRVVGNLSGCWINKLENLNLRQNRIYGHIPTSLGKLSALVSFDVSYNRLSGPILTSIESLRALRELRLNANQLSGDIPISLGKLPNLETINISSNRFNGSLSEAHFANLTRLNSISMSMLELRLAYDWVPPFFQLQTLVIRSCNIGGRFPEWIRSQKALSWLVLSNSS</sequence>
<evidence type="ECO:0000256" key="3">
    <source>
        <dbReference type="ARBA" id="ARBA00022692"/>
    </source>
</evidence>
<evidence type="ECO:0000256" key="6">
    <source>
        <dbReference type="ARBA" id="ARBA00022989"/>
    </source>
</evidence>
<dbReference type="Proteomes" id="UP000030748">
    <property type="component" value="Unassembled WGS sequence"/>
</dbReference>
<evidence type="ECO:0000256" key="5">
    <source>
        <dbReference type="ARBA" id="ARBA00022737"/>
    </source>
</evidence>
<dbReference type="InterPro" id="IPR001611">
    <property type="entry name" value="Leu-rich_rpt"/>
</dbReference>
<keyword evidence="4" id="KW-0732">Signal</keyword>
<dbReference type="Pfam" id="PF23598">
    <property type="entry name" value="LRR_14"/>
    <property type="match status" value="1"/>
</dbReference>
<evidence type="ECO:0000256" key="1">
    <source>
        <dbReference type="ARBA" id="ARBA00004479"/>
    </source>
</evidence>
<accession>A0A022Q6S8</accession>
<name>A0A022Q6S8_ERYGU</name>
<dbReference type="PANTHER" id="PTHR48063:SF112">
    <property type="entry name" value="RECEPTOR LIKE PROTEIN 30-LIKE"/>
    <property type="match status" value="1"/>
</dbReference>
<dbReference type="GO" id="GO:0038023">
    <property type="term" value="F:signaling receptor activity"/>
    <property type="evidence" value="ECO:0000318"/>
    <property type="project" value="GO_Central"/>
</dbReference>
<feature type="domain" description="Disease resistance R13L4/SHOC-2-like LRR" evidence="9">
    <location>
        <begin position="180"/>
        <end position="364"/>
    </location>
</feature>
<dbReference type="Gene3D" id="3.80.10.10">
    <property type="entry name" value="Ribonuclease Inhibitor"/>
    <property type="match status" value="1"/>
</dbReference>
<dbReference type="InterPro" id="IPR046956">
    <property type="entry name" value="RLP23-like"/>
</dbReference>
<dbReference type="FunFam" id="3.80.10.10:FF:000383">
    <property type="entry name" value="Leucine-rich repeat receptor protein kinase EMS1"/>
    <property type="match status" value="1"/>
</dbReference>
<evidence type="ECO:0000256" key="8">
    <source>
        <dbReference type="ARBA" id="ARBA00023180"/>
    </source>
</evidence>
<evidence type="ECO:0000256" key="2">
    <source>
        <dbReference type="ARBA" id="ARBA00022614"/>
    </source>
</evidence>
<keyword evidence="11" id="KW-1185">Reference proteome</keyword>
<reference evidence="10 11" key="1">
    <citation type="journal article" date="2013" name="Proc. Natl. Acad. Sci. U.S.A.">
        <title>Fine-scale variation in meiotic recombination in Mimulus inferred from population shotgun sequencing.</title>
        <authorList>
            <person name="Hellsten U."/>
            <person name="Wright K.M."/>
            <person name="Jenkins J."/>
            <person name="Shu S."/>
            <person name="Yuan Y."/>
            <person name="Wessler S.R."/>
            <person name="Schmutz J."/>
            <person name="Willis J.H."/>
            <person name="Rokhsar D.S."/>
        </authorList>
    </citation>
    <scope>NUCLEOTIDE SEQUENCE [LARGE SCALE GENOMIC DNA]</scope>
    <source>
        <strain evidence="11">cv. DUN x IM62</strain>
    </source>
</reference>
<keyword evidence="8" id="KW-0325">Glycoprotein</keyword>
<keyword evidence="6" id="KW-1133">Transmembrane helix</keyword>
<dbReference type="SUPFAM" id="SSF52058">
    <property type="entry name" value="L domain-like"/>
    <property type="match status" value="1"/>
</dbReference>
<comment type="subcellular location">
    <subcellularLocation>
        <location evidence="1">Membrane</location>
        <topology evidence="1">Single-pass type I membrane protein</topology>
    </subcellularLocation>
</comment>
<dbReference type="PANTHER" id="PTHR48063">
    <property type="entry name" value="LRR RECEPTOR-LIKE KINASE"/>
    <property type="match status" value="1"/>
</dbReference>
<feature type="non-terminal residue" evidence="10">
    <location>
        <position position="370"/>
    </location>
</feature>
<proteinExistence type="predicted"/>
<evidence type="ECO:0000256" key="7">
    <source>
        <dbReference type="ARBA" id="ARBA00023136"/>
    </source>
</evidence>
<evidence type="ECO:0000259" key="9">
    <source>
        <dbReference type="Pfam" id="PF23598"/>
    </source>
</evidence>
<evidence type="ECO:0000313" key="10">
    <source>
        <dbReference type="EMBL" id="EYU23329.1"/>
    </source>
</evidence>
<dbReference type="Pfam" id="PF00560">
    <property type="entry name" value="LRR_1"/>
    <property type="match status" value="1"/>
</dbReference>
<dbReference type="STRING" id="4155.A0A022Q6S8"/>
<gene>
    <name evidence="10" type="ORF">MIMGU_mgv1a0177312mg</name>
</gene>
<evidence type="ECO:0000256" key="4">
    <source>
        <dbReference type="ARBA" id="ARBA00022729"/>
    </source>
</evidence>
<keyword evidence="3" id="KW-0812">Transmembrane</keyword>
<dbReference type="GO" id="GO:0005886">
    <property type="term" value="C:plasma membrane"/>
    <property type="evidence" value="ECO:0000318"/>
    <property type="project" value="GO_Central"/>
</dbReference>
<protein>
    <recommendedName>
        <fullName evidence="9">Disease resistance R13L4/SHOC-2-like LRR domain-containing protein</fullName>
    </recommendedName>
</protein>
<keyword evidence="2" id="KW-0433">Leucine-rich repeat</keyword>
<keyword evidence="5" id="KW-0677">Repeat</keyword>
<keyword evidence="7" id="KW-0472">Membrane</keyword>